<gene>
    <name evidence="2" type="ORF">CGZ75_11020</name>
</gene>
<dbReference type="InterPro" id="IPR036291">
    <property type="entry name" value="NAD(P)-bd_dom_sf"/>
</dbReference>
<comment type="caution">
    <text evidence="2">The sequence shown here is derived from an EMBL/GenBank/DDBJ whole genome shotgun (WGS) entry which is preliminary data.</text>
</comment>
<dbReference type="Gene3D" id="3.40.50.720">
    <property type="entry name" value="NAD(P)-binding Rossmann-like Domain"/>
    <property type="match status" value="1"/>
</dbReference>
<dbReference type="PIRSF" id="PIRSF001439">
    <property type="entry name" value="CryM"/>
    <property type="match status" value="1"/>
</dbReference>
<dbReference type="FunFam" id="3.40.50.720:FF:000311">
    <property type="entry name" value="Ornithine cyclodeaminase"/>
    <property type="match status" value="1"/>
</dbReference>
<evidence type="ECO:0000313" key="3">
    <source>
        <dbReference type="Proteomes" id="UP000215145"/>
    </source>
</evidence>
<dbReference type="SUPFAM" id="SSF51735">
    <property type="entry name" value="NAD(P)-binding Rossmann-fold domains"/>
    <property type="match status" value="1"/>
</dbReference>
<dbReference type="AlphaFoldDB" id="A0A229P5E2"/>
<protein>
    <submittedName>
        <fullName evidence="2">Ornithine cyclodeaminase</fullName>
    </submittedName>
</protein>
<dbReference type="GO" id="GO:0016491">
    <property type="term" value="F:oxidoreductase activity"/>
    <property type="evidence" value="ECO:0007669"/>
    <property type="project" value="UniProtKB-ARBA"/>
</dbReference>
<sequence length="326" mass="34848">MLVIDRDEVSELLCMESCISLMEIALKDLSAGQAEQQLRSVVPVREGGLMGLMPAYLVREGIVGAKLISVFPHNHNSGLPSHQGVIALFDATNGSMNAIVDARSVTAIRTAAVSAAATKLLAKRDSRSLSLIGTGEQAQSHLEAMLLVRPIQRVSVWSPNREHALHFQTKMNAKYGERLTISACSSAEQAVADADIICTITSSTTPVLQNEWIPEGAHINAVGACRARDRELATAIVKRAQLYVDRRESAENEAGDYLIPLSEGAIGSDHIVGEIGEALLGQIQGRTSEEQLTLFKSLGLAVEDLAAAAFIYKQASLLGKGKVIGI</sequence>
<comment type="similarity">
    <text evidence="1">Belongs to the ornithine cyclodeaminase/mu-crystallin family.</text>
</comment>
<dbReference type="GO" id="GO:0005737">
    <property type="term" value="C:cytoplasm"/>
    <property type="evidence" value="ECO:0007669"/>
    <property type="project" value="TreeGrafter"/>
</dbReference>
<proteinExistence type="inferred from homology"/>
<dbReference type="OrthoDB" id="9792005at2"/>
<dbReference type="PANTHER" id="PTHR13812:SF19">
    <property type="entry name" value="KETIMINE REDUCTASE MU-CRYSTALLIN"/>
    <property type="match status" value="1"/>
</dbReference>
<dbReference type="RefSeq" id="WP_089524202.1">
    <property type="nucleotide sequence ID" value="NZ_NMUQ01000001.1"/>
</dbReference>
<dbReference type="Pfam" id="PF02423">
    <property type="entry name" value="OCD_Mu_crystall"/>
    <property type="match status" value="1"/>
</dbReference>
<keyword evidence="3" id="KW-1185">Reference proteome</keyword>
<dbReference type="Proteomes" id="UP000215145">
    <property type="component" value="Unassembled WGS sequence"/>
</dbReference>
<organism evidence="2 3">
    <name type="scientific">Paenibacillus herberti</name>
    <dbReference type="NCBI Taxonomy" id="1619309"/>
    <lineage>
        <taxon>Bacteria</taxon>
        <taxon>Bacillati</taxon>
        <taxon>Bacillota</taxon>
        <taxon>Bacilli</taxon>
        <taxon>Bacillales</taxon>
        <taxon>Paenibacillaceae</taxon>
        <taxon>Paenibacillus</taxon>
    </lineage>
</organism>
<dbReference type="EMBL" id="NMUQ01000001">
    <property type="protein sequence ID" value="OXM17125.1"/>
    <property type="molecule type" value="Genomic_DNA"/>
</dbReference>
<dbReference type="InterPro" id="IPR003462">
    <property type="entry name" value="ODC_Mu_crystall"/>
</dbReference>
<evidence type="ECO:0000313" key="2">
    <source>
        <dbReference type="EMBL" id="OXM17125.1"/>
    </source>
</evidence>
<dbReference type="Gene3D" id="3.30.1780.10">
    <property type="entry name" value="ornithine cyclodeaminase, domain 1"/>
    <property type="match status" value="1"/>
</dbReference>
<reference evidence="2 3" key="1">
    <citation type="submission" date="2017-07" db="EMBL/GenBank/DDBJ databases">
        <title>Paenibacillus herberti R33 genome sequencing and assembly.</title>
        <authorList>
            <person name="Su W."/>
        </authorList>
    </citation>
    <scope>NUCLEOTIDE SEQUENCE [LARGE SCALE GENOMIC DNA]</scope>
    <source>
        <strain evidence="2 3">R33</strain>
    </source>
</reference>
<evidence type="ECO:0000256" key="1">
    <source>
        <dbReference type="ARBA" id="ARBA00008903"/>
    </source>
</evidence>
<name>A0A229P5E2_9BACL</name>
<dbReference type="InterPro" id="IPR023401">
    <property type="entry name" value="ODC_N"/>
</dbReference>
<dbReference type="GO" id="GO:0042562">
    <property type="term" value="F:hormone binding"/>
    <property type="evidence" value="ECO:0007669"/>
    <property type="project" value="TreeGrafter"/>
</dbReference>
<accession>A0A229P5E2</accession>
<dbReference type="PANTHER" id="PTHR13812">
    <property type="entry name" value="KETIMINE REDUCTASE MU-CRYSTALLIN"/>
    <property type="match status" value="1"/>
</dbReference>
<dbReference type="GO" id="GO:0019752">
    <property type="term" value="P:carboxylic acid metabolic process"/>
    <property type="evidence" value="ECO:0007669"/>
    <property type="project" value="UniProtKB-ARBA"/>
</dbReference>